<dbReference type="OrthoDB" id="9801625at2"/>
<dbReference type="Proteomes" id="UP000283880">
    <property type="component" value="Unassembled WGS sequence"/>
</dbReference>
<dbReference type="SUPFAM" id="SSF54637">
    <property type="entry name" value="Thioesterase/thiol ester dehydrase-isomerase"/>
    <property type="match status" value="1"/>
</dbReference>
<comment type="caution">
    <text evidence="2">The sequence shown here is derived from an EMBL/GenBank/DDBJ whole genome shotgun (WGS) entry which is preliminary data.</text>
</comment>
<sequence>MPEYKYYEDYEIGEKQVTSSRTMTEADIRLFIGCSDNTHPVHVDEEYCKRHPAIKGCIVQGVLTLGVADGFMAREIGPSKVPTVHYGHDKVRYIKPVYPGDSIHCETEVIDKYEKNEQFGVVTWNVNVVNQNNEVVLFHIDKQYIGRRPADKKE</sequence>
<dbReference type="AlphaFoldDB" id="A0A413FFL5"/>
<organism evidence="2 3">
    <name type="scientific">Enterocloster asparagiformis</name>
    <dbReference type="NCBI Taxonomy" id="333367"/>
    <lineage>
        <taxon>Bacteria</taxon>
        <taxon>Bacillati</taxon>
        <taxon>Bacillota</taxon>
        <taxon>Clostridia</taxon>
        <taxon>Lachnospirales</taxon>
        <taxon>Lachnospiraceae</taxon>
        <taxon>Enterocloster</taxon>
    </lineage>
</organism>
<reference evidence="2 3" key="1">
    <citation type="submission" date="2018-08" db="EMBL/GenBank/DDBJ databases">
        <title>A genome reference for cultivated species of the human gut microbiota.</title>
        <authorList>
            <person name="Zou Y."/>
            <person name="Xue W."/>
            <person name="Luo G."/>
        </authorList>
    </citation>
    <scope>NUCLEOTIDE SEQUENCE [LARGE SCALE GENOMIC DNA]</scope>
    <source>
        <strain evidence="2 3">AF04-15</strain>
    </source>
</reference>
<feature type="domain" description="MaoC-like" evidence="1">
    <location>
        <begin position="11"/>
        <end position="123"/>
    </location>
</feature>
<dbReference type="InterPro" id="IPR002539">
    <property type="entry name" value="MaoC-like_dom"/>
</dbReference>
<dbReference type="Gene3D" id="3.10.129.10">
    <property type="entry name" value="Hotdog Thioesterase"/>
    <property type="match status" value="1"/>
</dbReference>
<proteinExistence type="predicted"/>
<dbReference type="InterPro" id="IPR052342">
    <property type="entry name" value="MCH/BMMD"/>
</dbReference>
<dbReference type="PANTHER" id="PTHR43664">
    <property type="entry name" value="MONOAMINE OXIDASE-RELATED"/>
    <property type="match status" value="1"/>
</dbReference>
<dbReference type="EMBL" id="QSBM01000008">
    <property type="protein sequence ID" value="RGX29335.1"/>
    <property type="molecule type" value="Genomic_DNA"/>
</dbReference>
<dbReference type="InterPro" id="IPR029069">
    <property type="entry name" value="HotDog_dom_sf"/>
</dbReference>
<evidence type="ECO:0000313" key="2">
    <source>
        <dbReference type="EMBL" id="RGX29335.1"/>
    </source>
</evidence>
<dbReference type="Pfam" id="PF01575">
    <property type="entry name" value="MaoC_dehydratas"/>
    <property type="match status" value="1"/>
</dbReference>
<dbReference type="RefSeq" id="WP_007707209.1">
    <property type="nucleotide sequence ID" value="NZ_BAABXR010000003.1"/>
</dbReference>
<gene>
    <name evidence="2" type="ORF">DWV29_12465</name>
</gene>
<evidence type="ECO:0000259" key="1">
    <source>
        <dbReference type="Pfam" id="PF01575"/>
    </source>
</evidence>
<accession>A0A413FFL5</accession>
<dbReference type="PANTHER" id="PTHR43664:SF1">
    <property type="entry name" value="BETA-METHYLMALYL-COA DEHYDRATASE"/>
    <property type="match status" value="1"/>
</dbReference>
<name>A0A413FFL5_9FIRM</name>
<evidence type="ECO:0000313" key="3">
    <source>
        <dbReference type="Proteomes" id="UP000283880"/>
    </source>
</evidence>
<protein>
    <submittedName>
        <fullName evidence="2">MaoC family dehydratase</fullName>
    </submittedName>
</protein>